<evidence type="ECO:0000313" key="2">
    <source>
        <dbReference type="EMBL" id="GGB49486.1"/>
    </source>
</evidence>
<keyword evidence="1" id="KW-1133">Transmembrane helix</keyword>
<feature type="transmembrane region" description="Helical" evidence="1">
    <location>
        <begin position="48"/>
        <end position="66"/>
    </location>
</feature>
<organism evidence="2 3">
    <name type="scientific">Blastomonas aquatica</name>
    <dbReference type="NCBI Taxonomy" id="1510276"/>
    <lineage>
        <taxon>Bacteria</taxon>
        <taxon>Pseudomonadati</taxon>
        <taxon>Pseudomonadota</taxon>
        <taxon>Alphaproteobacteria</taxon>
        <taxon>Sphingomonadales</taxon>
        <taxon>Sphingomonadaceae</taxon>
        <taxon>Blastomonas</taxon>
    </lineage>
</organism>
<reference evidence="3" key="1">
    <citation type="journal article" date="2019" name="Int. J. Syst. Evol. Microbiol.">
        <title>The Global Catalogue of Microorganisms (GCM) 10K type strain sequencing project: providing services to taxonomists for standard genome sequencing and annotation.</title>
        <authorList>
            <consortium name="The Broad Institute Genomics Platform"/>
            <consortium name="The Broad Institute Genome Sequencing Center for Infectious Disease"/>
            <person name="Wu L."/>
            <person name="Ma J."/>
        </authorList>
    </citation>
    <scope>NUCLEOTIDE SEQUENCE [LARGE SCALE GENOMIC DNA]</scope>
    <source>
        <strain evidence="3">CGMCC 1.12851</strain>
    </source>
</reference>
<proteinExistence type="predicted"/>
<keyword evidence="1" id="KW-0812">Transmembrane</keyword>
<sequence>MQRLTSLSVPARPNSFRGSLPPRILAATPVDEPEVLAKRKKAHRNEEIRLFLLSFSAFFVAITSFIW</sequence>
<dbReference type="EMBL" id="BMGD01000001">
    <property type="protein sequence ID" value="GGB49486.1"/>
    <property type="molecule type" value="Genomic_DNA"/>
</dbReference>
<name>A0ABQ1ISN1_9SPHN</name>
<keyword evidence="1" id="KW-0472">Membrane</keyword>
<gene>
    <name evidence="2" type="ORF">GCM10010833_00150</name>
</gene>
<dbReference type="Proteomes" id="UP000614261">
    <property type="component" value="Unassembled WGS sequence"/>
</dbReference>
<evidence type="ECO:0000313" key="3">
    <source>
        <dbReference type="Proteomes" id="UP000614261"/>
    </source>
</evidence>
<keyword evidence="3" id="KW-1185">Reference proteome</keyword>
<accession>A0ABQ1ISN1</accession>
<protein>
    <submittedName>
        <fullName evidence="2">Uncharacterized protein</fullName>
    </submittedName>
</protein>
<comment type="caution">
    <text evidence="2">The sequence shown here is derived from an EMBL/GenBank/DDBJ whole genome shotgun (WGS) entry which is preliminary data.</text>
</comment>
<evidence type="ECO:0000256" key="1">
    <source>
        <dbReference type="SAM" id="Phobius"/>
    </source>
</evidence>